<organism evidence="1 2">
    <name type="scientific">Rhododendron molle</name>
    <name type="common">Chinese azalea</name>
    <name type="synonym">Azalea mollis</name>
    <dbReference type="NCBI Taxonomy" id="49168"/>
    <lineage>
        <taxon>Eukaryota</taxon>
        <taxon>Viridiplantae</taxon>
        <taxon>Streptophyta</taxon>
        <taxon>Embryophyta</taxon>
        <taxon>Tracheophyta</taxon>
        <taxon>Spermatophyta</taxon>
        <taxon>Magnoliopsida</taxon>
        <taxon>eudicotyledons</taxon>
        <taxon>Gunneridae</taxon>
        <taxon>Pentapetalae</taxon>
        <taxon>asterids</taxon>
        <taxon>Ericales</taxon>
        <taxon>Ericaceae</taxon>
        <taxon>Ericoideae</taxon>
        <taxon>Rhodoreae</taxon>
        <taxon>Rhododendron</taxon>
    </lineage>
</organism>
<sequence length="291" mass="32287">MLIIEVEKKIDEDKYVWTQDTDIGFHSPITVHESFERLASIRLTPNMGMTMLWLTAMIPQMKPAPCDQCTFVQCDSPSLTQYTVLFASSGLISIGAGCIRPCSMAFGLDVDQLDNEENPNNQRVLESYIHWYNASTAFSAVVAITAIVYIQDPFGLAIKAGKILLVGFVQVLVVAFEHRNVSLPPSLCDDRYRQGDEAKLLAPTGNLRATSDPWNPCTVEQVESLKAFLRVKPVRSTGIMVEVSVTQNSLATLQAKTMDRHIASDFQIPAGSISVFIVLMLMMSYRKATPF</sequence>
<reference evidence="1" key="1">
    <citation type="submission" date="2022-02" db="EMBL/GenBank/DDBJ databases">
        <title>Plant Genome Project.</title>
        <authorList>
            <person name="Zhang R.-G."/>
        </authorList>
    </citation>
    <scope>NUCLEOTIDE SEQUENCE</scope>
    <source>
        <strain evidence="1">AT1</strain>
    </source>
</reference>
<evidence type="ECO:0000313" key="2">
    <source>
        <dbReference type="Proteomes" id="UP001062846"/>
    </source>
</evidence>
<accession>A0ACC0P0M0</accession>
<protein>
    <submittedName>
        <fullName evidence="1">Uncharacterized protein</fullName>
    </submittedName>
</protein>
<keyword evidence="2" id="KW-1185">Reference proteome</keyword>
<dbReference type="EMBL" id="CM046391">
    <property type="protein sequence ID" value="KAI8558709.1"/>
    <property type="molecule type" value="Genomic_DNA"/>
</dbReference>
<evidence type="ECO:0000313" key="1">
    <source>
        <dbReference type="EMBL" id="KAI8558709.1"/>
    </source>
</evidence>
<proteinExistence type="predicted"/>
<gene>
    <name evidence="1" type="ORF">RHMOL_Rhmol04G0118100</name>
</gene>
<dbReference type="Proteomes" id="UP001062846">
    <property type="component" value="Chromosome 4"/>
</dbReference>
<name>A0ACC0P0M0_RHOML</name>
<comment type="caution">
    <text evidence="1">The sequence shown here is derived from an EMBL/GenBank/DDBJ whole genome shotgun (WGS) entry which is preliminary data.</text>
</comment>